<keyword evidence="2" id="KW-0472">Membrane</keyword>
<reference evidence="3" key="2">
    <citation type="journal article" date="2014" name="BMC Genomics">
        <title>A genomic perspective to assessing quality of mass-reared SIT flies used in Mediterranean fruit fly (Ceratitis capitata) eradication in California.</title>
        <authorList>
            <person name="Calla B."/>
            <person name="Hall B."/>
            <person name="Hou S."/>
            <person name="Geib S.M."/>
        </authorList>
    </citation>
    <scope>NUCLEOTIDE SEQUENCE</scope>
</reference>
<gene>
    <name evidence="3" type="primary">RUFY3</name>
</gene>
<dbReference type="OrthoDB" id="79871at2759"/>
<organism evidence="3">
    <name type="scientific">Ceratitis capitata</name>
    <name type="common">Mediterranean fruit fly</name>
    <name type="synonym">Tephritis capitata</name>
    <dbReference type="NCBI Taxonomy" id="7213"/>
    <lineage>
        <taxon>Eukaryota</taxon>
        <taxon>Metazoa</taxon>
        <taxon>Ecdysozoa</taxon>
        <taxon>Arthropoda</taxon>
        <taxon>Hexapoda</taxon>
        <taxon>Insecta</taxon>
        <taxon>Pterygota</taxon>
        <taxon>Neoptera</taxon>
        <taxon>Endopterygota</taxon>
        <taxon>Diptera</taxon>
        <taxon>Brachycera</taxon>
        <taxon>Muscomorpha</taxon>
        <taxon>Tephritoidea</taxon>
        <taxon>Tephritidae</taxon>
        <taxon>Ceratitis</taxon>
        <taxon>Ceratitis</taxon>
    </lineage>
</organism>
<evidence type="ECO:0000256" key="2">
    <source>
        <dbReference type="SAM" id="Phobius"/>
    </source>
</evidence>
<feature type="compositionally biased region" description="Polar residues" evidence="1">
    <location>
        <begin position="68"/>
        <end position="87"/>
    </location>
</feature>
<feature type="transmembrane region" description="Helical" evidence="2">
    <location>
        <begin position="271"/>
        <end position="295"/>
    </location>
</feature>
<feature type="transmembrane region" description="Helical" evidence="2">
    <location>
        <begin position="301"/>
        <end position="322"/>
    </location>
</feature>
<accession>W8BD54</accession>
<feature type="compositionally biased region" description="Low complexity" evidence="1">
    <location>
        <begin position="88"/>
        <end position="102"/>
    </location>
</feature>
<dbReference type="EMBL" id="GAMC01007325">
    <property type="protein sequence ID" value="JAB99230.1"/>
    <property type="molecule type" value="mRNA"/>
</dbReference>
<evidence type="ECO:0000313" key="3">
    <source>
        <dbReference type="EMBL" id="JAB99230.1"/>
    </source>
</evidence>
<sequence length="349" mass="38941">MWPRRRRQLCLLQVNPEIEISTLEFAHKHIKNDSNNNNNNNIVDQQTAKSTTATVSTATVVAQSKSSNKSYKMQQQGNVMTSASLGAQQKQQQQQHLQPKQQQQHKHQQNNNSTTIALPKASHANTSEEIAGGVQDTIYLCNFRVSVDGDWLCLKELQDLDIGQQHSGTGGTSTSNVYGVQRGSGGTQFGQKNKRYSGMSNGLDDNGILTVRNLLGRRFNDAPEHVHKTSSSSSLSHLLTAQHAHADNNHGLIGVFGVGGTGEWSNHRRLLFFNLFPLQYSHTHMYILACISTLASVNSSFIDSAVLFSLFFFPVVQFVFAWKTLHLAFLHYKYYVYCLPSLLLTYTPN</sequence>
<proteinExistence type="evidence at transcript level"/>
<reference evidence="3" key="1">
    <citation type="submission" date="2013-07" db="EMBL/GenBank/DDBJ databases">
        <authorList>
            <person name="Geib S."/>
        </authorList>
    </citation>
    <scope>NUCLEOTIDE SEQUENCE</scope>
</reference>
<feature type="region of interest" description="Disordered" evidence="1">
    <location>
        <begin position="62"/>
        <end position="111"/>
    </location>
</feature>
<protein>
    <submittedName>
        <fullName evidence="3">Protein RUFY3</fullName>
    </submittedName>
</protein>
<dbReference type="AlphaFoldDB" id="W8BD54"/>
<keyword evidence="2" id="KW-1133">Transmembrane helix</keyword>
<evidence type="ECO:0000256" key="1">
    <source>
        <dbReference type="SAM" id="MobiDB-lite"/>
    </source>
</evidence>
<keyword evidence="2" id="KW-0812">Transmembrane</keyword>
<name>W8BD54_CERCA</name>